<dbReference type="Proteomes" id="UP000479563">
    <property type="component" value="Unassembled WGS sequence"/>
</dbReference>
<dbReference type="PROSITE" id="PS50943">
    <property type="entry name" value="HTH_CROC1"/>
    <property type="match status" value="1"/>
</dbReference>
<dbReference type="AlphaFoldDB" id="A0A395V0K7"/>
<dbReference type="Gene3D" id="1.10.260.40">
    <property type="entry name" value="lambda repressor-like DNA-binding domains"/>
    <property type="match status" value="1"/>
</dbReference>
<dbReference type="EMBL" id="JAAIMP010000003">
    <property type="protein sequence ID" value="NSC76268.1"/>
    <property type="molecule type" value="Genomic_DNA"/>
</dbReference>
<dbReference type="EMBL" id="JAAILW010000026">
    <property type="protein sequence ID" value="NSC28052.1"/>
    <property type="molecule type" value="Genomic_DNA"/>
</dbReference>
<evidence type="ECO:0000313" key="7">
    <source>
        <dbReference type="EMBL" id="RGR53085.1"/>
    </source>
</evidence>
<dbReference type="Proteomes" id="UP000283297">
    <property type="component" value="Unassembled WGS sequence"/>
</dbReference>
<dbReference type="GO" id="GO:0003700">
    <property type="term" value="F:DNA-binding transcription factor activity"/>
    <property type="evidence" value="ECO:0007669"/>
    <property type="project" value="TreeGrafter"/>
</dbReference>
<dbReference type="PANTHER" id="PTHR46797">
    <property type="entry name" value="HTH-TYPE TRANSCRIPTIONAL REGULATOR"/>
    <property type="match status" value="1"/>
</dbReference>
<evidence type="ECO:0000313" key="4">
    <source>
        <dbReference type="EMBL" id="MSC61187.1"/>
    </source>
</evidence>
<dbReference type="InterPro" id="IPR001387">
    <property type="entry name" value="Cro/C1-type_HTH"/>
</dbReference>
<dbReference type="Proteomes" id="UP001193670">
    <property type="component" value="Unassembled WGS sequence"/>
</dbReference>
<dbReference type="EMBL" id="QRXG01000001">
    <property type="protein sequence ID" value="RGT84615.1"/>
    <property type="molecule type" value="Genomic_DNA"/>
</dbReference>
<evidence type="ECO:0000313" key="10">
    <source>
        <dbReference type="EMBL" id="RHL27962.1"/>
    </source>
</evidence>
<dbReference type="RefSeq" id="WP_015516837.1">
    <property type="nucleotide sequence ID" value="NZ_DAWDQF010000049.1"/>
</dbReference>
<organism evidence="7 12">
    <name type="scientific">Agathobacter rectalis</name>
    <dbReference type="NCBI Taxonomy" id="39491"/>
    <lineage>
        <taxon>Bacteria</taxon>
        <taxon>Bacillati</taxon>
        <taxon>Bacillota</taxon>
        <taxon>Clostridia</taxon>
        <taxon>Lachnospirales</taxon>
        <taxon>Lachnospiraceae</taxon>
        <taxon>Agathobacter</taxon>
    </lineage>
</organism>
<dbReference type="Proteomes" id="UP000284296">
    <property type="component" value="Unassembled WGS sequence"/>
</dbReference>
<reference evidence="4 17" key="2">
    <citation type="journal article" date="2019" name="Nat. Med.">
        <title>A library of human gut bacterial isolates paired with longitudinal multiomics data enables mechanistic microbiome research.</title>
        <authorList>
            <person name="Poyet M."/>
            <person name="Groussin M."/>
            <person name="Gibbons S.M."/>
            <person name="Avila-Pacheco J."/>
            <person name="Jiang X."/>
            <person name="Kearney S.M."/>
            <person name="Perrotta A.R."/>
            <person name="Berdy B."/>
            <person name="Zhao S."/>
            <person name="Lieberman T.D."/>
            <person name="Swanson P.K."/>
            <person name="Smith M."/>
            <person name="Roesemann S."/>
            <person name="Alexander J.E."/>
            <person name="Rich S.A."/>
            <person name="Livny J."/>
            <person name="Vlamakis H."/>
            <person name="Clish C."/>
            <person name="Bullock K."/>
            <person name="Deik A."/>
            <person name="Scott J."/>
            <person name="Pierce K.A."/>
            <person name="Xavier R.J."/>
            <person name="Alm E.J."/>
        </authorList>
    </citation>
    <scope>NUCLEOTIDE SEQUENCE [LARGE SCALE GENOMIC DNA]</scope>
    <source>
        <strain evidence="4 17">BIOML-A11</strain>
    </source>
</reference>
<comment type="caution">
    <text evidence="7">The sequence shown here is derived from an EMBL/GenBank/DDBJ whole genome shotgun (WGS) entry which is preliminary data.</text>
</comment>
<dbReference type="Proteomes" id="UP001197847">
    <property type="component" value="Unassembled WGS sequence"/>
</dbReference>
<dbReference type="Proteomes" id="UP001193756">
    <property type="component" value="Unassembled WGS sequence"/>
</dbReference>
<proteinExistence type="predicted"/>
<evidence type="ECO:0000313" key="16">
    <source>
        <dbReference type="Proteomes" id="UP000324327"/>
    </source>
</evidence>
<dbReference type="EMBL" id="WKQP01000027">
    <property type="protein sequence ID" value="MSC61187.1"/>
    <property type="molecule type" value="Genomic_DNA"/>
</dbReference>
<evidence type="ECO:0000313" key="15">
    <source>
        <dbReference type="Proteomes" id="UP000284835"/>
    </source>
</evidence>
<dbReference type="SUPFAM" id="SSF47413">
    <property type="entry name" value="lambda repressor-like DNA-binding domains"/>
    <property type="match status" value="1"/>
</dbReference>
<reference evidence="12 13" key="1">
    <citation type="submission" date="2018-08" db="EMBL/GenBank/DDBJ databases">
        <title>A genome reference for cultivated species of the human gut microbiota.</title>
        <authorList>
            <person name="Zou Y."/>
            <person name="Xue W."/>
            <person name="Luo G."/>
        </authorList>
    </citation>
    <scope>NUCLEOTIDE SEQUENCE [LARGE SCALE GENOMIC DNA]</scope>
    <source>
        <strain evidence="8 14">AF18-16LB</strain>
        <strain evidence="7 12">AF25-15</strain>
        <strain evidence="10 13">AF38-24</strain>
        <strain evidence="9 15">AM30-13AC</strain>
    </source>
</reference>
<reference evidence="5" key="5">
    <citation type="journal article" date="2020" name="Cell Host Microbe">
        <title>Functional and Genomic Variation between Human-Derived Isolates of Lachnospiraceae Reveals Inter- and Intra-Species Diversity.</title>
        <authorList>
            <person name="Sorbara M.T."/>
            <person name="Littmann E.R."/>
            <person name="Fontana E."/>
            <person name="Moody T.U."/>
            <person name="Kohout C.E."/>
            <person name="Gjonbalaj M."/>
            <person name="Eaton V."/>
            <person name="Seok R."/>
            <person name="Leiner I.M."/>
            <person name="Pamer E.G."/>
        </authorList>
    </citation>
    <scope>NUCLEOTIDE SEQUENCE</scope>
    <source>
        <strain evidence="6">MSK.16.45</strain>
        <strain evidence="5">MSK.17.79</strain>
    </source>
</reference>
<dbReference type="EMBL" id="VSTF01000015">
    <property type="protein sequence ID" value="TYL57771.1"/>
    <property type="molecule type" value="Genomic_DNA"/>
</dbReference>
<dbReference type="PANTHER" id="PTHR46797:SF1">
    <property type="entry name" value="METHYLPHOSPHONATE SYNTHASE"/>
    <property type="match status" value="1"/>
</dbReference>
<dbReference type="CDD" id="cd00093">
    <property type="entry name" value="HTH_XRE"/>
    <property type="match status" value="1"/>
</dbReference>
<gene>
    <name evidence="10" type="ORF">DW028_10495</name>
    <name evidence="9" type="ORF">DW775_04395</name>
    <name evidence="8" type="ORF">DWX06_00240</name>
    <name evidence="7" type="ORF">DWY38_12410</name>
    <name evidence="11" type="ORF">FYL31_11760</name>
    <name evidence="6" type="ORF">G4312_03030</name>
    <name evidence="5" type="ORF">G4319_12045</name>
    <name evidence="4" type="ORF">GKE07_13500</name>
    <name evidence="3" type="ORF">LK487_02685</name>
</gene>
<keyword evidence="1" id="KW-0238">DNA-binding</keyword>
<reference evidence="3" key="7">
    <citation type="submission" date="2021-10" db="EMBL/GenBank/DDBJ databases">
        <title>Collection of gut derived symbiotic bacterial strains cultured from healthy donors.</title>
        <authorList>
            <person name="Lin H."/>
            <person name="Littmann E."/>
            <person name="Claire K."/>
            <person name="Pamer E."/>
        </authorList>
    </citation>
    <scope>NUCLEOTIDE SEQUENCE</scope>
    <source>
        <strain evidence="3">MSK.22.92</strain>
    </source>
</reference>
<evidence type="ECO:0000256" key="1">
    <source>
        <dbReference type="ARBA" id="ARBA00023125"/>
    </source>
</evidence>
<sequence>MQDTEFIKHIGKIIRFYRLKNNLTQEQLSEYADCSCGFIGQIERGESKISLSVLSKIINTLKIDANELFWGTDTHTSESQQLDNQIALYAKQLSIDKKHIVLNLMDDLKNLN</sequence>
<reference evidence="11 16" key="3">
    <citation type="submission" date="2019-08" db="EMBL/GenBank/DDBJ databases">
        <authorList>
            <person name="Duncan S."/>
            <person name="Walker A."/>
        </authorList>
    </citation>
    <scope>NUCLEOTIDE SEQUENCE [LARGE SCALE GENOMIC DNA]</scope>
    <source>
        <strain evidence="11 16">T3WBe13</strain>
    </source>
</reference>
<dbReference type="GO" id="GO:0005829">
    <property type="term" value="C:cytosol"/>
    <property type="evidence" value="ECO:0007669"/>
    <property type="project" value="TreeGrafter"/>
</dbReference>
<protein>
    <submittedName>
        <fullName evidence="3">Helix-turn-helix domain-containing protein</fullName>
    </submittedName>
    <submittedName>
        <fullName evidence="5">Helix-turn-helix transcriptional regulator</fullName>
    </submittedName>
    <submittedName>
        <fullName evidence="7">XRE family transcriptional regulator</fullName>
    </submittedName>
</protein>
<dbReference type="EMBL" id="QRON01000006">
    <property type="protein sequence ID" value="RHL27962.1"/>
    <property type="molecule type" value="Genomic_DNA"/>
</dbReference>
<dbReference type="Proteomes" id="UP000266066">
    <property type="component" value="Unassembled WGS sequence"/>
</dbReference>
<accession>A0A395V0K7</accession>
<dbReference type="InterPro" id="IPR010982">
    <property type="entry name" value="Lambda_DNA-bd_dom_sf"/>
</dbReference>
<reference evidence="5" key="6">
    <citation type="submission" date="2020-02" db="EMBL/GenBank/DDBJ databases">
        <authorList>
            <person name="Littmann E."/>
            <person name="Sorbara M."/>
        </authorList>
    </citation>
    <scope>NUCLEOTIDE SEQUENCE</scope>
    <source>
        <strain evidence="6">MSK.16.45</strain>
        <strain evidence="5">MSK.17.79</strain>
    </source>
</reference>
<evidence type="ECO:0000313" key="9">
    <source>
        <dbReference type="EMBL" id="RHD96586.1"/>
    </source>
</evidence>
<dbReference type="EMBL" id="QRUJ01000015">
    <property type="protein sequence ID" value="RGR53085.1"/>
    <property type="molecule type" value="Genomic_DNA"/>
</dbReference>
<evidence type="ECO:0000313" key="8">
    <source>
        <dbReference type="EMBL" id="RGT84615.1"/>
    </source>
</evidence>
<name>A0A395V0K7_9FIRM</name>
<feature type="domain" description="HTH cro/C1-type" evidence="2">
    <location>
        <begin position="14"/>
        <end position="68"/>
    </location>
</feature>
<evidence type="ECO:0000313" key="6">
    <source>
        <dbReference type="EMBL" id="NSC76268.1"/>
    </source>
</evidence>
<evidence type="ECO:0000259" key="2">
    <source>
        <dbReference type="PROSITE" id="PS50943"/>
    </source>
</evidence>
<dbReference type="Pfam" id="PF01381">
    <property type="entry name" value="HTH_3"/>
    <property type="match status" value="1"/>
</dbReference>
<dbReference type="EMBL" id="QSJS01000004">
    <property type="protein sequence ID" value="RHD96586.1"/>
    <property type="molecule type" value="Genomic_DNA"/>
</dbReference>
<dbReference type="Proteomes" id="UP000284835">
    <property type="component" value="Unassembled WGS sequence"/>
</dbReference>
<evidence type="ECO:0000313" key="17">
    <source>
        <dbReference type="Proteomes" id="UP000479563"/>
    </source>
</evidence>
<dbReference type="InterPro" id="IPR050807">
    <property type="entry name" value="TransReg_Diox_bact_type"/>
</dbReference>
<dbReference type="SMART" id="SM00530">
    <property type="entry name" value="HTH_XRE"/>
    <property type="match status" value="1"/>
</dbReference>
<evidence type="ECO:0000313" key="11">
    <source>
        <dbReference type="EMBL" id="TYL57771.1"/>
    </source>
</evidence>
<evidence type="ECO:0000313" key="12">
    <source>
        <dbReference type="Proteomes" id="UP000266066"/>
    </source>
</evidence>
<evidence type="ECO:0000313" key="5">
    <source>
        <dbReference type="EMBL" id="NSC28052.1"/>
    </source>
</evidence>
<reference evidence="11 16" key="4">
    <citation type="submission" date="2019-09" db="EMBL/GenBank/DDBJ databases">
        <title>Strain-level analysis of Eubacterium rectale using genomes from metagenomes.</title>
        <authorList>
            <person name="Karcher N."/>
            <person name="Segata N."/>
        </authorList>
    </citation>
    <scope>NUCLEOTIDE SEQUENCE [LARGE SCALE GENOMIC DNA]</scope>
    <source>
        <strain evidence="11 16">T3WBe13</strain>
    </source>
</reference>
<evidence type="ECO:0000313" key="14">
    <source>
        <dbReference type="Proteomes" id="UP000284296"/>
    </source>
</evidence>
<evidence type="ECO:0000313" key="3">
    <source>
        <dbReference type="EMBL" id="MCC2745955.1"/>
    </source>
</evidence>
<dbReference type="EMBL" id="JAJFBX010000002">
    <property type="protein sequence ID" value="MCC2745955.1"/>
    <property type="molecule type" value="Genomic_DNA"/>
</dbReference>
<evidence type="ECO:0000313" key="13">
    <source>
        <dbReference type="Proteomes" id="UP000283297"/>
    </source>
</evidence>
<dbReference type="Proteomes" id="UP000324327">
    <property type="component" value="Unassembled WGS sequence"/>
</dbReference>
<dbReference type="GO" id="GO:0003677">
    <property type="term" value="F:DNA binding"/>
    <property type="evidence" value="ECO:0007669"/>
    <property type="project" value="UniProtKB-KW"/>
</dbReference>